<dbReference type="Gene3D" id="3.40.50.2000">
    <property type="entry name" value="Glycogen Phosphorylase B"/>
    <property type="match status" value="1"/>
</dbReference>
<name>A0A1T3NMV7_9ACTN</name>
<dbReference type="STRING" id="159449.B4N89_38820"/>
<keyword evidence="3" id="KW-1185">Reference proteome</keyword>
<evidence type="ECO:0000313" key="3">
    <source>
        <dbReference type="Proteomes" id="UP000190037"/>
    </source>
</evidence>
<dbReference type="SUPFAM" id="SSF53756">
    <property type="entry name" value="UDP-Glycosyltransferase/glycogen phosphorylase"/>
    <property type="match status" value="1"/>
</dbReference>
<protein>
    <submittedName>
        <fullName evidence="2">Uncharacterized protein</fullName>
    </submittedName>
</protein>
<comment type="caution">
    <text evidence="2">The sequence shown here is derived from an EMBL/GenBank/DDBJ whole genome shotgun (WGS) entry which is preliminary data.</text>
</comment>
<dbReference type="Proteomes" id="UP000190037">
    <property type="component" value="Unassembled WGS sequence"/>
</dbReference>
<proteinExistence type="predicted"/>
<reference evidence="2 3" key="1">
    <citation type="submission" date="2017-03" db="EMBL/GenBank/DDBJ databases">
        <title>Draft genome sequence of Streptomyces scabrisporus NF3, endophyte isolated from Amphipterygium adstringens.</title>
        <authorList>
            <person name="Vazquez M."/>
            <person name="Ceapa C.D."/>
            <person name="Rodriguez Luna D."/>
            <person name="Sanchez Esquivel S."/>
        </authorList>
    </citation>
    <scope>NUCLEOTIDE SEQUENCE [LARGE SCALE GENOMIC DNA]</scope>
    <source>
        <strain evidence="2 3">NF3</strain>
    </source>
</reference>
<dbReference type="AlphaFoldDB" id="A0A1T3NMV7"/>
<evidence type="ECO:0000256" key="1">
    <source>
        <dbReference type="SAM" id="MobiDB-lite"/>
    </source>
</evidence>
<sequence>MRVLLSTFESRGDVEPVSGLAVRWREPGAEIVLCAPPDFADRPAPVGVPPARPVRTRVTGDEPPSQDRIGEIGRRALFDPAAAVGRRGGAHNRRAATRHAPRSPRDLGSEPKP</sequence>
<dbReference type="EMBL" id="MWQN01000003">
    <property type="protein sequence ID" value="OPC78154.1"/>
    <property type="molecule type" value="Genomic_DNA"/>
</dbReference>
<organism evidence="2 3">
    <name type="scientific">Embleya scabrispora</name>
    <dbReference type="NCBI Taxonomy" id="159449"/>
    <lineage>
        <taxon>Bacteria</taxon>
        <taxon>Bacillati</taxon>
        <taxon>Actinomycetota</taxon>
        <taxon>Actinomycetes</taxon>
        <taxon>Kitasatosporales</taxon>
        <taxon>Streptomycetaceae</taxon>
        <taxon>Embleya</taxon>
    </lineage>
</organism>
<feature type="region of interest" description="Disordered" evidence="1">
    <location>
        <begin position="38"/>
        <end position="113"/>
    </location>
</feature>
<accession>A0A1T3NMV7</accession>
<evidence type="ECO:0000313" key="2">
    <source>
        <dbReference type="EMBL" id="OPC78154.1"/>
    </source>
</evidence>
<gene>
    <name evidence="2" type="ORF">B4N89_38820</name>
</gene>
<feature type="compositionally biased region" description="Basic and acidic residues" evidence="1">
    <location>
        <begin position="103"/>
        <end position="113"/>
    </location>
</feature>
<feature type="compositionally biased region" description="Basic residues" evidence="1">
    <location>
        <begin position="88"/>
        <end position="102"/>
    </location>
</feature>
<feature type="compositionally biased region" description="Basic and acidic residues" evidence="1">
    <location>
        <begin position="68"/>
        <end position="77"/>
    </location>
</feature>